<dbReference type="GeneID" id="58229120"/>
<feature type="chain" id="PRO_5002474701" description="Lipoprotein" evidence="1">
    <location>
        <begin position="20"/>
        <end position="149"/>
    </location>
</feature>
<dbReference type="PATRIC" id="fig|151081.8.peg.2127"/>
<dbReference type="EMBL" id="JXXZ01000010">
    <property type="protein sequence ID" value="KJY98372.1"/>
    <property type="molecule type" value="Genomic_DNA"/>
</dbReference>
<evidence type="ECO:0000313" key="2">
    <source>
        <dbReference type="EMBL" id="KJY98372.1"/>
    </source>
</evidence>
<accession>A0A0F4PQI3</accession>
<keyword evidence="3" id="KW-1185">Reference proteome</keyword>
<feature type="signal peptide" evidence="1">
    <location>
        <begin position="1"/>
        <end position="19"/>
    </location>
</feature>
<sequence>MRLALLACMVFLGACTSLEGDFEKAVSFGVVTEVNDYSNQVDKPLYVRMYQAPVYEEQCFIETHGVCKYQYYLSVATFDEYPQTNLFTLTHQGEVTDINWLSNDEIDTATLQLTMSNYTAAALKNNPSLPVKKEVLRVTLTPHQIEEHN</sequence>
<keyword evidence="1" id="KW-0732">Signal</keyword>
<comment type="caution">
    <text evidence="2">The sequence shown here is derived from an EMBL/GenBank/DDBJ whole genome shotgun (WGS) entry which is preliminary data.</text>
</comment>
<evidence type="ECO:0008006" key="4">
    <source>
        <dbReference type="Google" id="ProtNLM"/>
    </source>
</evidence>
<dbReference type="Proteomes" id="UP000033664">
    <property type="component" value="Unassembled WGS sequence"/>
</dbReference>
<dbReference type="AlphaFoldDB" id="A0A0F4PQI3"/>
<gene>
    <name evidence="2" type="ORF">TW72_11515</name>
</gene>
<evidence type="ECO:0000313" key="3">
    <source>
        <dbReference type="Proteomes" id="UP000033664"/>
    </source>
</evidence>
<dbReference type="OrthoDB" id="7065278at2"/>
<dbReference type="RefSeq" id="WP_045979547.1">
    <property type="nucleotide sequence ID" value="NZ_JXXY01000010.1"/>
</dbReference>
<organism evidence="2 3">
    <name type="scientific">Pseudoalteromonas ruthenica</name>
    <dbReference type="NCBI Taxonomy" id="151081"/>
    <lineage>
        <taxon>Bacteria</taxon>
        <taxon>Pseudomonadati</taxon>
        <taxon>Pseudomonadota</taxon>
        <taxon>Gammaproteobacteria</taxon>
        <taxon>Alteromonadales</taxon>
        <taxon>Pseudoalteromonadaceae</taxon>
        <taxon>Pseudoalteromonas</taxon>
    </lineage>
</organism>
<name>A0A0F4PQI3_9GAMM</name>
<protein>
    <recommendedName>
        <fullName evidence="4">Lipoprotein</fullName>
    </recommendedName>
</protein>
<proteinExistence type="predicted"/>
<reference evidence="2 3" key="1">
    <citation type="journal article" date="2015" name="BMC Genomics">
        <title>Genome mining reveals unlocked bioactive potential of marine Gram-negative bacteria.</title>
        <authorList>
            <person name="Machado H."/>
            <person name="Sonnenschein E.C."/>
            <person name="Melchiorsen J."/>
            <person name="Gram L."/>
        </authorList>
    </citation>
    <scope>NUCLEOTIDE SEQUENCE [LARGE SCALE GENOMIC DNA]</scope>
    <source>
        <strain evidence="2 3">S3137</strain>
    </source>
</reference>
<dbReference type="PROSITE" id="PS51257">
    <property type="entry name" value="PROKAR_LIPOPROTEIN"/>
    <property type="match status" value="1"/>
</dbReference>
<evidence type="ECO:0000256" key="1">
    <source>
        <dbReference type="SAM" id="SignalP"/>
    </source>
</evidence>